<protein>
    <submittedName>
        <fullName evidence="2">Phage holin, lambda family</fullName>
    </submittedName>
</protein>
<dbReference type="EMBL" id="JBBNAW010000020">
    <property type="protein sequence ID" value="MEK2611128.1"/>
    <property type="molecule type" value="Genomic_DNA"/>
</dbReference>
<comment type="caution">
    <text evidence="2">The sequence shown here is derived from an EMBL/GenBank/DDBJ whole genome shotgun (WGS) entry which is preliminary data.</text>
</comment>
<feature type="transmembrane region" description="Helical" evidence="1">
    <location>
        <begin position="20"/>
        <end position="38"/>
    </location>
</feature>
<dbReference type="InterPro" id="IPR006481">
    <property type="entry name" value="Phage_lambda_GpS_holin"/>
</dbReference>
<sequence>MPDRPETWAWFMTWLEHNWPGLYAGGLAVVIAALRVIYGGGGIRRMAVEAPLCGALALSASHGLSLIGIPISAAPFFGGVIGLLGVEFTRATAKKFFTRKEGTA</sequence>
<name>A0ABU9A5E7_9PSED</name>
<keyword evidence="1" id="KW-0812">Transmembrane</keyword>
<keyword evidence="1" id="KW-0472">Membrane</keyword>
<evidence type="ECO:0000256" key="1">
    <source>
        <dbReference type="SAM" id="Phobius"/>
    </source>
</evidence>
<dbReference type="NCBIfam" id="TIGR01594">
    <property type="entry name" value="holin_lambda"/>
    <property type="match status" value="1"/>
</dbReference>
<evidence type="ECO:0000313" key="2">
    <source>
        <dbReference type="EMBL" id="MEK2611128.1"/>
    </source>
</evidence>
<dbReference type="RefSeq" id="WP_340612844.1">
    <property type="nucleotide sequence ID" value="NZ_JBBNAW010000020.1"/>
</dbReference>
<gene>
    <name evidence="2" type="ORF">WLF18_18645</name>
</gene>
<dbReference type="Proteomes" id="UP001386972">
    <property type="component" value="Unassembled WGS sequence"/>
</dbReference>
<organism evidence="2 3">
    <name type="scientific">Pseudomonas shirazensis</name>
    <dbReference type="NCBI Taxonomy" id="2745494"/>
    <lineage>
        <taxon>Bacteria</taxon>
        <taxon>Pseudomonadati</taxon>
        <taxon>Pseudomonadota</taxon>
        <taxon>Gammaproteobacteria</taxon>
        <taxon>Pseudomonadales</taxon>
        <taxon>Pseudomonadaceae</taxon>
        <taxon>Pseudomonas</taxon>
    </lineage>
</organism>
<keyword evidence="3" id="KW-1185">Reference proteome</keyword>
<proteinExistence type="predicted"/>
<reference evidence="2 3" key="1">
    <citation type="submission" date="2024-03" db="EMBL/GenBank/DDBJ databases">
        <title>Screening, Identification and Application of a Plant Lactobacillus Strain.</title>
        <authorList>
            <person name="Li Y.L."/>
        </authorList>
    </citation>
    <scope>NUCLEOTIDE SEQUENCE [LARGE SCALE GENOMIC DNA]</scope>
    <source>
        <strain evidence="2 3">JDB</strain>
    </source>
</reference>
<dbReference type="Pfam" id="PF05106">
    <property type="entry name" value="Phage_holin_3_1"/>
    <property type="match status" value="1"/>
</dbReference>
<accession>A0ABU9A5E7</accession>
<keyword evidence="1" id="KW-1133">Transmembrane helix</keyword>
<evidence type="ECO:0000313" key="3">
    <source>
        <dbReference type="Proteomes" id="UP001386972"/>
    </source>
</evidence>